<gene>
    <name evidence="1" type="ORF">BJF96_g6746</name>
</gene>
<name>A0AA44WEG9_VERDA</name>
<protein>
    <submittedName>
        <fullName evidence="1">Uncharacterized protein</fullName>
    </submittedName>
</protein>
<dbReference type="Proteomes" id="UP000236305">
    <property type="component" value="Unassembled WGS sequence"/>
</dbReference>
<organism evidence="1 2">
    <name type="scientific">Verticillium dahliae</name>
    <name type="common">Verticillium wilt</name>
    <dbReference type="NCBI Taxonomy" id="27337"/>
    <lineage>
        <taxon>Eukaryota</taxon>
        <taxon>Fungi</taxon>
        <taxon>Dikarya</taxon>
        <taxon>Ascomycota</taxon>
        <taxon>Pezizomycotina</taxon>
        <taxon>Sordariomycetes</taxon>
        <taxon>Hypocreomycetidae</taxon>
        <taxon>Glomerellales</taxon>
        <taxon>Plectosphaerellaceae</taxon>
        <taxon>Verticillium</taxon>
    </lineage>
</organism>
<evidence type="ECO:0000313" key="1">
    <source>
        <dbReference type="EMBL" id="PNH30042.1"/>
    </source>
</evidence>
<accession>A0AA44WEG9</accession>
<dbReference type="AlphaFoldDB" id="A0AA44WEG9"/>
<proteinExistence type="predicted"/>
<sequence>MSYFVICSPLAPGPSIQLVYPLQIGLTSTHRLRLARLLSTARISVA</sequence>
<evidence type="ECO:0000313" key="2">
    <source>
        <dbReference type="Proteomes" id="UP000236305"/>
    </source>
</evidence>
<dbReference type="EMBL" id="MPSH01000023">
    <property type="protein sequence ID" value="PNH30042.1"/>
    <property type="molecule type" value="Genomic_DNA"/>
</dbReference>
<reference evidence="1 2" key="1">
    <citation type="submission" date="2017-12" db="EMBL/GenBank/DDBJ databases">
        <title>Comparative genomics yields insights into virulence evolution of Verticillium dahliae.</title>
        <authorList>
            <person name="Fan R."/>
            <person name="Armitage A.D."/>
            <person name="Cascant-Lopez E."/>
            <person name="Sobczyk M."/>
            <person name="Cockerton H.M."/>
            <person name="Harrison R.J."/>
        </authorList>
    </citation>
    <scope>NUCLEOTIDE SEQUENCE [LARGE SCALE GENOMIC DNA]</scope>
    <source>
        <strain evidence="1 2">12008</strain>
    </source>
</reference>
<comment type="caution">
    <text evidence="1">The sequence shown here is derived from an EMBL/GenBank/DDBJ whole genome shotgun (WGS) entry which is preliminary data.</text>
</comment>